<dbReference type="AlphaFoldDB" id="A0A1T3INQ3"/>
<dbReference type="Gene3D" id="3.40.250.10">
    <property type="entry name" value="Rhodanese-like domain"/>
    <property type="match status" value="1"/>
</dbReference>
<dbReference type="PROSITE" id="PS51257">
    <property type="entry name" value="PROKAR_LIPOPROTEIN"/>
    <property type="match status" value="1"/>
</dbReference>
<dbReference type="InterPro" id="IPR050229">
    <property type="entry name" value="GlpE_sulfurtransferase"/>
</dbReference>
<dbReference type="CDD" id="cd00158">
    <property type="entry name" value="RHOD"/>
    <property type="match status" value="1"/>
</dbReference>
<dbReference type="eggNOG" id="COG0607">
    <property type="taxonomic scope" value="Bacteria"/>
</dbReference>
<dbReference type="PANTHER" id="PTHR43031">
    <property type="entry name" value="FAD-DEPENDENT OXIDOREDUCTASE"/>
    <property type="match status" value="1"/>
</dbReference>
<proteinExistence type="predicted"/>
<dbReference type="Pfam" id="PF00581">
    <property type="entry name" value="Rhodanese"/>
    <property type="match status" value="1"/>
</dbReference>
<sequence>MPKQIVKYLFVILIFGGLASCSTAQKSDDQKISRLVNEQKTFLVDVRTPEEYEAEKIEGAVNIPLDQIENRLPEFQGKKNIVVYCRSGVRAGKAKDLLQKNNLPNVYSGVSYQNVSALKNINQTKD</sequence>
<dbReference type="InterPro" id="IPR036873">
    <property type="entry name" value="Rhodanese-like_dom_sf"/>
</dbReference>
<feature type="chain" id="PRO_5030034745" evidence="1">
    <location>
        <begin position="27"/>
        <end position="126"/>
    </location>
</feature>
<keyword evidence="1" id="KW-0732">Signal</keyword>
<accession>A0A1T3INQ3</accession>
<reference evidence="3 4" key="1">
    <citation type="submission" date="2016-11" db="EMBL/GenBank/DDBJ databases">
        <title>Genome sequence and comparative genomic analysis of clinical strain Elizabethkingia meningoseptica 61421 PRCM.</title>
        <authorList>
            <person name="Wang M."/>
            <person name="Hu S."/>
            <person name="Cao L."/>
            <person name="Jiang T."/>
            <person name="Zhou Y."/>
            <person name="Ming D."/>
        </authorList>
    </citation>
    <scope>NUCLEOTIDE SEQUENCE [LARGE SCALE GENOMIC DNA]</scope>
    <source>
        <strain evidence="3 4">61421 PRCM</strain>
    </source>
</reference>
<evidence type="ECO:0000313" key="4">
    <source>
        <dbReference type="Proteomes" id="UP000188947"/>
    </source>
</evidence>
<dbReference type="EMBL" id="MPOG01000013">
    <property type="protein sequence ID" value="OOH94647.1"/>
    <property type="molecule type" value="Genomic_DNA"/>
</dbReference>
<dbReference type="SUPFAM" id="SSF52821">
    <property type="entry name" value="Rhodanese/Cell cycle control phosphatase"/>
    <property type="match status" value="1"/>
</dbReference>
<feature type="signal peptide" evidence="1">
    <location>
        <begin position="1"/>
        <end position="26"/>
    </location>
</feature>
<dbReference type="PANTHER" id="PTHR43031:SF1">
    <property type="entry name" value="PYRIDINE NUCLEOTIDE-DISULPHIDE OXIDOREDUCTASE"/>
    <property type="match status" value="1"/>
</dbReference>
<dbReference type="STRING" id="238.BBD35_04640"/>
<evidence type="ECO:0000256" key="1">
    <source>
        <dbReference type="SAM" id="SignalP"/>
    </source>
</evidence>
<comment type="caution">
    <text evidence="3">The sequence shown here is derived from an EMBL/GenBank/DDBJ whole genome shotgun (WGS) entry which is preliminary data.</text>
</comment>
<gene>
    <name evidence="3" type="ORF">BMF97_11410</name>
</gene>
<dbReference type="RefSeq" id="WP_070905257.1">
    <property type="nucleotide sequence ID" value="NZ_CP016378.1"/>
</dbReference>
<feature type="domain" description="Rhodanese" evidence="2">
    <location>
        <begin position="37"/>
        <end position="107"/>
    </location>
</feature>
<organism evidence="3 4">
    <name type="scientific">Elizabethkingia meningoseptica</name>
    <name type="common">Chryseobacterium meningosepticum</name>
    <dbReference type="NCBI Taxonomy" id="238"/>
    <lineage>
        <taxon>Bacteria</taxon>
        <taxon>Pseudomonadati</taxon>
        <taxon>Bacteroidota</taxon>
        <taxon>Flavobacteriia</taxon>
        <taxon>Flavobacteriales</taxon>
        <taxon>Weeksellaceae</taxon>
        <taxon>Elizabethkingia</taxon>
    </lineage>
</organism>
<evidence type="ECO:0000313" key="3">
    <source>
        <dbReference type="EMBL" id="OOH94647.1"/>
    </source>
</evidence>
<dbReference type="PROSITE" id="PS50206">
    <property type="entry name" value="RHODANESE_3"/>
    <property type="match status" value="1"/>
</dbReference>
<keyword evidence="4" id="KW-1185">Reference proteome</keyword>
<dbReference type="InterPro" id="IPR001763">
    <property type="entry name" value="Rhodanese-like_dom"/>
</dbReference>
<dbReference type="Proteomes" id="UP000188947">
    <property type="component" value="Unassembled WGS sequence"/>
</dbReference>
<dbReference type="SMART" id="SM00450">
    <property type="entry name" value="RHOD"/>
    <property type="match status" value="1"/>
</dbReference>
<name>A0A1T3INQ3_ELIME</name>
<dbReference type="OrthoDB" id="1450994at2"/>
<protein>
    <submittedName>
        <fullName evidence="3">Rhodanese</fullName>
    </submittedName>
</protein>
<evidence type="ECO:0000259" key="2">
    <source>
        <dbReference type="PROSITE" id="PS50206"/>
    </source>
</evidence>